<dbReference type="Proteomes" id="UP000646827">
    <property type="component" value="Unassembled WGS sequence"/>
</dbReference>
<dbReference type="AlphaFoldDB" id="A0A8H7SBS9"/>
<organism evidence="2 3">
    <name type="scientific">Circinella minor</name>
    <dbReference type="NCBI Taxonomy" id="1195481"/>
    <lineage>
        <taxon>Eukaryota</taxon>
        <taxon>Fungi</taxon>
        <taxon>Fungi incertae sedis</taxon>
        <taxon>Mucoromycota</taxon>
        <taxon>Mucoromycotina</taxon>
        <taxon>Mucoromycetes</taxon>
        <taxon>Mucorales</taxon>
        <taxon>Lichtheimiaceae</taxon>
        <taxon>Circinella</taxon>
    </lineage>
</organism>
<feature type="region of interest" description="Disordered" evidence="1">
    <location>
        <begin position="175"/>
        <end position="277"/>
    </location>
</feature>
<feature type="compositionally biased region" description="Low complexity" evidence="1">
    <location>
        <begin position="179"/>
        <end position="191"/>
    </location>
</feature>
<keyword evidence="3" id="KW-1185">Reference proteome</keyword>
<sequence>MEAIDDFANENIARSLAYTVLEHRQQHQFSALAAIGSSLLCQRIRFLGPSTNNNNKNTGITEDPEKWNNVVQWQEDNCPQVIETLWTGDQQDKLFQNPVYYKRLDAETLHCMVEFAYENKTHYAVILSLEGGGGDISELKYHNTKAFSELEWQVIKKSWPESLEQAEREFITKIPHPPSNAAALSSPSPEAKPTREAPDDYWGGGWSSSEDEDDTGLLEIRSRHSDKKRSAAHSEKDDSEDEYFARFSQNPGTLTPGINEQPPPENNIKSAHSNNNATVDAGNARMLQPYTVFQDLDPQQQYKEIEKLEMQEEYDNSYNPLYTVPSVPDLMDAHHSALVELTQMLHDTLPGKPGQQNKVNGNYVKVDPIPKIVRSTKFTQDKNHVPGDFPNDTIAEGLIARTTNENGAVTKKQSESYGHEAGRMLLEKSLRALVGVGKMLGFKGSEILSITEKIIKEETSS</sequence>
<protein>
    <submittedName>
        <fullName evidence="2">Uncharacterized protein</fullName>
    </submittedName>
</protein>
<comment type="caution">
    <text evidence="2">The sequence shown here is derived from an EMBL/GenBank/DDBJ whole genome shotgun (WGS) entry which is preliminary data.</text>
</comment>
<feature type="compositionally biased region" description="Basic and acidic residues" evidence="1">
    <location>
        <begin position="220"/>
        <end position="236"/>
    </location>
</feature>
<feature type="compositionally biased region" description="Polar residues" evidence="1">
    <location>
        <begin position="247"/>
        <end position="258"/>
    </location>
</feature>
<proteinExistence type="predicted"/>
<name>A0A8H7SBS9_9FUNG</name>
<dbReference type="EMBL" id="JAEPRB010000029">
    <property type="protein sequence ID" value="KAG2225357.1"/>
    <property type="molecule type" value="Genomic_DNA"/>
</dbReference>
<evidence type="ECO:0000313" key="3">
    <source>
        <dbReference type="Proteomes" id="UP000646827"/>
    </source>
</evidence>
<evidence type="ECO:0000313" key="2">
    <source>
        <dbReference type="EMBL" id="KAG2225357.1"/>
    </source>
</evidence>
<reference evidence="2 3" key="1">
    <citation type="submission" date="2020-12" db="EMBL/GenBank/DDBJ databases">
        <title>Metabolic potential, ecology and presence of endohyphal bacteria is reflected in genomic diversity of Mucoromycotina.</title>
        <authorList>
            <person name="Muszewska A."/>
            <person name="Okrasinska A."/>
            <person name="Steczkiewicz K."/>
            <person name="Drgas O."/>
            <person name="Orlowska M."/>
            <person name="Perlinska-Lenart U."/>
            <person name="Aleksandrzak-Piekarczyk T."/>
            <person name="Szatraj K."/>
            <person name="Zielenkiewicz U."/>
            <person name="Pilsyk S."/>
            <person name="Malc E."/>
            <person name="Mieczkowski P."/>
            <person name="Kruszewska J.S."/>
            <person name="Biernat P."/>
            <person name="Pawlowska J."/>
        </authorList>
    </citation>
    <scope>NUCLEOTIDE SEQUENCE [LARGE SCALE GENOMIC DNA]</scope>
    <source>
        <strain evidence="2 3">CBS 142.35</strain>
    </source>
</reference>
<accession>A0A8H7SBS9</accession>
<dbReference type="OrthoDB" id="5578001at2759"/>
<evidence type="ECO:0000256" key="1">
    <source>
        <dbReference type="SAM" id="MobiDB-lite"/>
    </source>
</evidence>
<feature type="compositionally biased region" description="Polar residues" evidence="1">
    <location>
        <begin position="267"/>
        <end position="277"/>
    </location>
</feature>
<gene>
    <name evidence="2" type="ORF">INT45_005601</name>
</gene>